<dbReference type="Gene3D" id="3.30.200.20">
    <property type="entry name" value="Phosphorylase Kinase, domain 1"/>
    <property type="match status" value="1"/>
</dbReference>
<dbReference type="PANTHER" id="PTHR46008">
    <property type="entry name" value="LEAF RUST 10 DISEASE-RESISTANCE LOCUS RECEPTOR-LIKE PROTEIN KINASE-LIKE 1.4"/>
    <property type="match status" value="1"/>
</dbReference>
<evidence type="ECO:0000259" key="10">
    <source>
        <dbReference type="PROSITE" id="PS50011"/>
    </source>
</evidence>
<sequence length="670" mass="76638">MGMGVLSFLALFALFHPAASYSLADIDDFFKRCPEIDCGKLGKIIAPFTNKTLPQWCAPFVVDDCDKEHQKIQLNRGGRWYEIESIHQSNTIDITDTEFQKQLNSRQCQSFKNFNFPSFNYVRFTITNNLTLFKCNHASNLTPHPNFYFNYTECNNFSIYYTYMNRTLRTPPPNCSIVQLPIKVNHSYDNIFDLLTASFSLQVYWWSECYLCQKISNGTCLYKSNEKFPCADANGKLIPIPSETSQPKRQGGPKRKLEIGLTCLAAATVIVLFIISIWYRYKRKDAPSNTLSAITSSNLSPKSDLEEDNVYFEVPIFSYTQLEEATNNFDPEKELGNGGFGSVYYGKLHDGREVAVKRLYEHDYRRFQQFMNEIKVLTRLRHKNLVSLYGCTSRRSRELLLVYEYIPNGTVADHLHGNGIHSSPLTWPIRMRIAIETASALAYLHASDIIHRDVKTNNILLDNNYHVKVADLGLSRLFPTDATHVSTAPQGTPGYVDPEYHQFYQLTNKSDVYSFGVVLIELISSMPAVDMTRHRHEINLANLAMNKIRKCAFDELIDPCLGHQSNEVVKRMITTIAELAFQCLQHDKEMRPSMDEVLEELQRTERGEYELENIEDGHNDNDVSKSVELQPSQPDCDDIALLKNIQPPSSPNSVTQKWFSGSSTISKFSY</sequence>
<evidence type="ECO:0000313" key="11">
    <source>
        <dbReference type="EMBL" id="KAJ9163326.1"/>
    </source>
</evidence>
<dbReference type="EMBL" id="JARPOI010000013">
    <property type="protein sequence ID" value="KAJ9163326.1"/>
    <property type="molecule type" value="Genomic_DNA"/>
</dbReference>
<dbReference type="InterPro" id="IPR001245">
    <property type="entry name" value="Ser-Thr/Tyr_kinase_cat_dom"/>
</dbReference>
<dbReference type="PROSITE" id="PS00108">
    <property type="entry name" value="PROTEIN_KINASE_ST"/>
    <property type="match status" value="1"/>
</dbReference>
<evidence type="ECO:0000256" key="7">
    <source>
        <dbReference type="SAM" id="MobiDB-lite"/>
    </source>
</evidence>
<evidence type="ECO:0000256" key="8">
    <source>
        <dbReference type="SAM" id="Phobius"/>
    </source>
</evidence>
<keyword evidence="4" id="KW-0418">Kinase</keyword>
<feature type="compositionally biased region" description="Basic and acidic residues" evidence="7">
    <location>
        <begin position="612"/>
        <end position="625"/>
    </location>
</feature>
<evidence type="ECO:0000256" key="5">
    <source>
        <dbReference type="ARBA" id="ARBA00022840"/>
    </source>
</evidence>
<keyword evidence="5 6" id="KW-0067">ATP-binding</keyword>
<evidence type="ECO:0000256" key="3">
    <source>
        <dbReference type="ARBA" id="ARBA00022741"/>
    </source>
</evidence>
<dbReference type="Proteomes" id="UP001174677">
    <property type="component" value="Chromosome 13"/>
</dbReference>
<dbReference type="PANTHER" id="PTHR46008:SF2">
    <property type="entry name" value="LEAF RUST 10 DISEASE-RESISTANCE LOCUS RECEPTOR-LIKE PROTEIN KINASE-LIKE 1.4"/>
    <property type="match status" value="1"/>
</dbReference>
<dbReference type="InterPro" id="IPR000719">
    <property type="entry name" value="Prot_kinase_dom"/>
</dbReference>
<name>A0ABQ9L9M5_HEVBR</name>
<dbReference type="InterPro" id="IPR017441">
    <property type="entry name" value="Protein_kinase_ATP_BS"/>
</dbReference>
<evidence type="ECO:0000313" key="12">
    <source>
        <dbReference type="Proteomes" id="UP001174677"/>
    </source>
</evidence>
<feature type="region of interest" description="Disordered" evidence="7">
    <location>
        <begin position="612"/>
        <end position="633"/>
    </location>
</feature>
<evidence type="ECO:0000256" key="4">
    <source>
        <dbReference type="ARBA" id="ARBA00022777"/>
    </source>
</evidence>
<feature type="transmembrane region" description="Helical" evidence="8">
    <location>
        <begin position="259"/>
        <end position="279"/>
    </location>
</feature>
<keyword evidence="3 6" id="KW-0547">Nucleotide-binding</keyword>
<protein>
    <recommendedName>
        <fullName evidence="10">Protein kinase domain-containing protein</fullName>
    </recommendedName>
</protein>
<evidence type="ECO:0000256" key="6">
    <source>
        <dbReference type="PROSITE-ProRule" id="PRU10141"/>
    </source>
</evidence>
<reference evidence="11" key="1">
    <citation type="journal article" date="2023" name="Plant Biotechnol. J.">
        <title>Chromosome-level wild Hevea brasiliensis genome provides new tools for genomic-assisted breeding and valuable loci to elevate rubber yield.</title>
        <authorList>
            <person name="Cheng H."/>
            <person name="Song X."/>
            <person name="Hu Y."/>
            <person name="Wu T."/>
            <person name="Yang Q."/>
            <person name="An Z."/>
            <person name="Feng S."/>
            <person name="Deng Z."/>
            <person name="Wu W."/>
            <person name="Zeng X."/>
            <person name="Tu M."/>
            <person name="Wang X."/>
            <person name="Huang H."/>
        </authorList>
    </citation>
    <scope>NUCLEOTIDE SEQUENCE</scope>
    <source>
        <strain evidence="11">MT/VB/25A 57/8</strain>
    </source>
</reference>
<dbReference type="CDD" id="cd14066">
    <property type="entry name" value="STKc_IRAK"/>
    <property type="match status" value="1"/>
</dbReference>
<keyword evidence="9" id="KW-0732">Signal</keyword>
<dbReference type="SMART" id="SM00220">
    <property type="entry name" value="S_TKc"/>
    <property type="match status" value="1"/>
</dbReference>
<dbReference type="PROSITE" id="PS00107">
    <property type="entry name" value="PROTEIN_KINASE_ATP"/>
    <property type="match status" value="1"/>
</dbReference>
<evidence type="ECO:0000256" key="2">
    <source>
        <dbReference type="ARBA" id="ARBA00022679"/>
    </source>
</evidence>
<comment type="caution">
    <text evidence="11">The sequence shown here is derived from an EMBL/GenBank/DDBJ whole genome shotgun (WGS) entry which is preliminary data.</text>
</comment>
<accession>A0ABQ9L9M5</accession>
<dbReference type="InterPro" id="IPR011009">
    <property type="entry name" value="Kinase-like_dom_sf"/>
</dbReference>
<gene>
    <name evidence="11" type="ORF">P3X46_023004</name>
</gene>
<proteinExistence type="predicted"/>
<evidence type="ECO:0000256" key="1">
    <source>
        <dbReference type="ARBA" id="ARBA00022527"/>
    </source>
</evidence>
<dbReference type="PROSITE" id="PS50011">
    <property type="entry name" value="PROTEIN_KINASE_DOM"/>
    <property type="match status" value="1"/>
</dbReference>
<dbReference type="SUPFAM" id="SSF56112">
    <property type="entry name" value="Protein kinase-like (PK-like)"/>
    <property type="match status" value="1"/>
</dbReference>
<keyword evidence="8" id="KW-0472">Membrane</keyword>
<dbReference type="Pfam" id="PF07714">
    <property type="entry name" value="PK_Tyr_Ser-Thr"/>
    <property type="match status" value="1"/>
</dbReference>
<dbReference type="Gene3D" id="1.10.510.10">
    <property type="entry name" value="Transferase(Phosphotransferase) domain 1"/>
    <property type="match status" value="1"/>
</dbReference>
<keyword evidence="12" id="KW-1185">Reference proteome</keyword>
<keyword evidence="8" id="KW-1133">Transmembrane helix</keyword>
<evidence type="ECO:0000256" key="9">
    <source>
        <dbReference type="SAM" id="SignalP"/>
    </source>
</evidence>
<keyword evidence="1" id="KW-0723">Serine/threonine-protein kinase</keyword>
<keyword evidence="8" id="KW-0812">Transmembrane</keyword>
<keyword evidence="2" id="KW-0808">Transferase</keyword>
<dbReference type="InterPro" id="IPR008271">
    <property type="entry name" value="Ser/Thr_kinase_AS"/>
</dbReference>
<feature type="binding site" evidence="6">
    <location>
        <position position="357"/>
    </location>
    <ligand>
        <name>ATP</name>
        <dbReference type="ChEBI" id="CHEBI:30616"/>
    </ligand>
</feature>
<feature type="domain" description="Protein kinase" evidence="10">
    <location>
        <begin position="329"/>
        <end position="604"/>
    </location>
</feature>
<feature type="signal peptide" evidence="9">
    <location>
        <begin position="1"/>
        <end position="20"/>
    </location>
</feature>
<organism evidence="11 12">
    <name type="scientific">Hevea brasiliensis</name>
    <name type="common">Para rubber tree</name>
    <name type="synonym">Siphonia brasiliensis</name>
    <dbReference type="NCBI Taxonomy" id="3981"/>
    <lineage>
        <taxon>Eukaryota</taxon>
        <taxon>Viridiplantae</taxon>
        <taxon>Streptophyta</taxon>
        <taxon>Embryophyta</taxon>
        <taxon>Tracheophyta</taxon>
        <taxon>Spermatophyta</taxon>
        <taxon>Magnoliopsida</taxon>
        <taxon>eudicotyledons</taxon>
        <taxon>Gunneridae</taxon>
        <taxon>Pentapetalae</taxon>
        <taxon>rosids</taxon>
        <taxon>fabids</taxon>
        <taxon>Malpighiales</taxon>
        <taxon>Euphorbiaceae</taxon>
        <taxon>Crotonoideae</taxon>
        <taxon>Micrandreae</taxon>
        <taxon>Hevea</taxon>
    </lineage>
</organism>
<feature type="chain" id="PRO_5047402558" description="Protein kinase domain-containing protein" evidence="9">
    <location>
        <begin position="21"/>
        <end position="670"/>
    </location>
</feature>